<evidence type="ECO:0000313" key="5">
    <source>
        <dbReference type="EMBL" id="ONM58694.1"/>
    </source>
</evidence>
<feature type="region of interest" description="Disordered" evidence="3">
    <location>
        <begin position="144"/>
        <end position="262"/>
    </location>
</feature>
<feature type="compositionally biased region" description="Polar residues" evidence="3">
    <location>
        <begin position="536"/>
        <end position="545"/>
    </location>
</feature>
<gene>
    <name evidence="5" type="ORF">ZEAMMB73_Zm00001d021810</name>
</gene>
<keyword evidence="5" id="KW-0675">Receptor</keyword>
<dbReference type="InterPro" id="IPR001487">
    <property type="entry name" value="Bromodomain"/>
</dbReference>
<organism evidence="5">
    <name type="scientific">Zea mays</name>
    <name type="common">Maize</name>
    <dbReference type="NCBI Taxonomy" id="4577"/>
    <lineage>
        <taxon>Eukaryota</taxon>
        <taxon>Viridiplantae</taxon>
        <taxon>Streptophyta</taxon>
        <taxon>Embryophyta</taxon>
        <taxon>Tracheophyta</taxon>
        <taxon>Spermatophyta</taxon>
        <taxon>Magnoliopsida</taxon>
        <taxon>Liliopsida</taxon>
        <taxon>Poales</taxon>
        <taxon>Poaceae</taxon>
        <taxon>PACMAD clade</taxon>
        <taxon>Panicoideae</taxon>
        <taxon>Andropogonodae</taxon>
        <taxon>Andropogoneae</taxon>
        <taxon>Tripsacinae</taxon>
        <taxon>Zea</taxon>
    </lineage>
</organism>
<evidence type="ECO:0000256" key="1">
    <source>
        <dbReference type="ARBA" id="ARBA00023117"/>
    </source>
</evidence>
<feature type="region of interest" description="Disordered" evidence="3">
    <location>
        <begin position="500"/>
        <end position="630"/>
    </location>
</feature>
<keyword evidence="2" id="KW-0175">Coiled coil</keyword>
<evidence type="ECO:0000256" key="3">
    <source>
        <dbReference type="SAM" id="MobiDB-lite"/>
    </source>
</evidence>
<name>A0A1D6IGM4_MAIZE</name>
<feature type="compositionally biased region" description="Polar residues" evidence="3">
    <location>
        <begin position="182"/>
        <end position="211"/>
    </location>
</feature>
<evidence type="ECO:0000256" key="4">
    <source>
        <dbReference type="SAM" id="Phobius"/>
    </source>
</evidence>
<dbReference type="PANTHER" id="PTHR31210">
    <property type="entry name" value="OS06G0731900 PROTEIN"/>
    <property type="match status" value="1"/>
</dbReference>
<sequence>MVVVAVGGGGGGGWGTWEELVLGGAVLRHGGAAWATVAEELRTRSPCTFSAEAVIGYDLQCKCNDFDFLSRTKGSPETIMYALMKCDTECEAKFAEIQLRYSACNAWFEELRKQRVAELKRELEKSENSIGSLQSVIQSLSNSKHVDGSSEYHTSHTESCPRSENTADTNSSGKETSRDRSSAASFTEEASNSQKSQKVQQCDTDSIQAINPSPDESYPQAQVEKVGPKDGLLWGSRKQRGGRARRTLLKGGDSSGDGEPTSTAFIQREGSSKGCMKNFITPKVEPVVMKKGVKIPKVESGVMNKDLKTSNVGSGIMKKCLKTPNAQADMLKKDVRTPKAESDVIKKGLKIPKVEPDVMKKGLRSSKAECGQPVIERVKLKLAEILNTISTQDDCKMLQCQLDTQRKRARYKKMIRRHMDFRMLHSKIKSGAISCTKELLRDVLIFINNVITFYPKATLEHMAAVELRESACKTVKQSASLFLKSHGEIGTAGAPVVKNTRVLQPRCPGPGDARPSKVSSRDATAREGDGKRPSDQLANQKTIQRNEPAKKRGVGRPPKSGHRIAGAQEDSPIKGRKRGAGAQEGSPINGRKRGAGAQLDSPGKGRKRSAAAQENNPSKGGKKSRRVSRNDPDLLELLLDTIRSDPSVSSCTQKISAWKNKNGKGGDRCPKMKLRLHLFVLCVIIIFLVYNMANFQHKQTTLEAKSHPFDTVTVGEHFLPSKVSDRDAVKVPQKAEARIGYLPHGIVESNSDMDLKPLWLTTSARSKQKPKQNDNFLIAIAAGINQKKTVDAIMKKFLPENFTAILFHYDGNVNGWNDLPWSKSVIHIAASNQTKWWFAKRFLHPAVVSIYQYIFLWDEDLEVDNFSPRRYLNIVRSEGLEISQPGLDSKLSEIHHRITVRKKAGTFHSVYFDRRVSRANKKCSREGPPCSGWVEGMAPVFSKSAWQCVWHLIQNDLIHGWGIDYKFGYCAQDGIRGKNAKPLGQKAAQIQRSRGRAPGLDMRTKIRRKSRSELRDFQKRWDRAAREDRTWVDPFARSRRKRKNRNPQ</sequence>
<dbReference type="Gene3D" id="1.20.920.10">
    <property type="entry name" value="Bromodomain-like"/>
    <property type="match status" value="1"/>
</dbReference>
<keyword evidence="4" id="KW-0812">Transmembrane</keyword>
<protein>
    <submittedName>
        <fullName evidence="5">Protein STRUBBELIG-RECEPTOR FAMILY 1</fullName>
    </submittedName>
</protein>
<dbReference type="InterPro" id="IPR036427">
    <property type="entry name" value="Bromodomain-like_sf"/>
</dbReference>
<accession>A0A1D6IGM4</accession>
<feature type="compositionally biased region" description="Basic residues" evidence="3">
    <location>
        <begin position="551"/>
        <end position="562"/>
    </location>
</feature>
<feature type="coiled-coil region" evidence="2">
    <location>
        <begin position="109"/>
        <end position="136"/>
    </location>
</feature>
<keyword evidence="4" id="KW-1133">Transmembrane helix</keyword>
<dbReference type="Pfam" id="PF05212">
    <property type="entry name" value="DUF707"/>
    <property type="match status" value="1"/>
</dbReference>
<dbReference type="Pfam" id="PF00439">
    <property type="entry name" value="Bromodomain"/>
    <property type="match status" value="1"/>
</dbReference>
<dbReference type="SUPFAM" id="SSF47370">
    <property type="entry name" value="Bromodomain"/>
    <property type="match status" value="1"/>
</dbReference>
<feature type="transmembrane region" description="Helical" evidence="4">
    <location>
        <begin position="674"/>
        <end position="693"/>
    </location>
</feature>
<dbReference type="EMBL" id="CM007650">
    <property type="protein sequence ID" value="ONM58694.1"/>
    <property type="molecule type" value="Genomic_DNA"/>
</dbReference>
<dbReference type="AlphaFoldDB" id="A0A1D6IGM4"/>
<feature type="compositionally biased region" description="Basic and acidic residues" evidence="3">
    <location>
        <begin position="519"/>
        <end position="534"/>
    </location>
</feature>
<proteinExistence type="predicted"/>
<feature type="compositionally biased region" description="Basic residues" evidence="3">
    <location>
        <begin position="237"/>
        <end position="248"/>
    </location>
</feature>
<dbReference type="SMART" id="SM00297">
    <property type="entry name" value="BROMO"/>
    <property type="match status" value="1"/>
</dbReference>
<keyword evidence="1" id="KW-0103">Bromodomain</keyword>
<reference evidence="5" key="1">
    <citation type="submission" date="2015-12" db="EMBL/GenBank/DDBJ databases">
        <title>Update maize B73 reference genome by single molecule sequencing technologies.</title>
        <authorList>
            <consortium name="Maize Genome Sequencing Project"/>
            <person name="Ware D."/>
        </authorList>
    </citation>
    <scope>NUCLEOTIDE SEQUENCE [LARGE SCALE GENOMIC DNA]</scope>
    <source>
        <tissue evidence="5">Seedling</tissue>
    </source>
</reference>
<dbReference type="ExpressionAtlas" id="A0A1D6IGM4">
    <property type="expression patterns" value="baseline and differential"/>
</dbReference>
<feature type="compositionally biased region" description="Basic and acidic residues" evidence="3">
    <location>
        <begin position="144"/>
        <end position="161"/>
    </location>
</feature>
<dbReference type="InterPro" id="IPR007877">
    <property type="entry name" value="DUF707"/>
</dbReference>
<feature type="compositionally biased region" description="Polar residues" evidence="3">
    <location>
        <begin position="162"/>
        <end position="174"/>
    </location>
</feature>
<keyword evidence="4" id="KW-0472">Membrane</keyword>
<dbReference type="CDD" id="cd04369">
    <property type="entry name" value="Bromodomain"/>
    <property type="match status" value="1"/>
</dbReference>
<feature type="region of interest" description="Disordered" evidence="3">
    <location>
        <begin position="989"/>
        <end position="1019"/>
    </location>
</feature>
<evidence type="ECO:0000256" key="2">
    <source>
        <dbReference type="SAM" id="Coils"/>
    </source>
</evidence>
<dbReference type="PANTHER" id="PTHR31210:SF47">
    <property type="entry name" value="OS07G0564800 PROTEIN"/>
    <property type="match status" value="1"/>
</dbReference>